<sequence length="585" mass="63081">MLQRAWNSDPQRLPFAPYIKTHALVTLIQKGLQYYDIEKSLDQNGNPISVSDVSFFGPSTAHPSIIVGIGDSVKAKDAEIARKPEPASEAFVHAAPKPDGEINGQSPKANIQPIAKKGAEASEPEGLPIKVDDAAMELDKHQQAGEPSPAPLPSLAPTEGVVDADGDVGMIEMQEQEPQTPVFTLTTGQSVGVQISPVKAADLGPDTTLVDVSGESHMMRAAWRPHDPLVFAAAGDTFCGLWKLSGQRSPTFPTHTTLIAGSCVTAIDWDSTGNMLAVATYDNFIGSITIYDNHGNALDVLPESPRLISGLRWSGKGSQIAIVASDGQRSELFLWNQESRPDSFVRPQAIDGPVYDVAWCTNDHIYACGDGSVYQCDIDGNIQLSKTFDSGEEPESWTLLKAVSIAEKPVAVAASTSTSHIWIPTHDIHVKFAHHGDITGLEIRPRPNPSESLKNSPLILATSSMDDTVKLWNVDLDSKEIYCQYRLFLGAVTPALAVSFSPDGYAIAAASYNNLTIWNADRGGTPMAAWDGYLDKSNDEANHDKSIELDPSSVSMMDRPLSWDTDGKKLALGFGEKVAIINLQR</sequence>
<reference evidence="5 6" key="1">
    <citation type="submission" date="2007-06" db="EMBL/GenBank/DDBJ databases">
        <title>The Genome Sequence of Coccidioides posadasii RMSCC_3488.</title>
        <authorList>
            <consortium name="Coccidioides Genome Resources Consortium"/>
            <consortium name="The Broad Institute Genome Sequencing Platform"/>
            <person name="Henn M.R."/>
            <person name="Sykes S."/>
            <person name="Young S."/>
            <person name="Jaffe D."/>
            <person name="Berlin A."/>
            <person name="Alvarez P."/>
            <person name="Butler J."/>
            <person name="Gnerre S."/>
            <person name="Grabherr M."/>
            <person name="Mauceli E."/>
            <person name="Brockman W."/>
            <person name="Kodira C."/>
            <person name="Alvarado L."/>
            <person name="Zeng Q."/>
            <person name="Crawford M."/>
            <person name="Antoine C."/>
            <person name="Devon K."/>
            <person name="Galgiani J."/>
            <person name="Orsborn K."/>
            <person name="Lewis M.L."/>
            <person name="Nusbaum C."/>
            <person name="Galagan J."/>
            <person name="Birren B."/>
        </authorList>
    </citation>
    <scope>NUCLEOTIDE SEQUENCE [LARGE SCALE GENOMIC DNA]</scope>
    <source>
        <strain evidence="5 6">RMSCC 3488</strain>
    </source>
</reference>
<dbReference type="Proteomes" id="UP000054567">
    <property type="component" value="Unassembled WGS sequence"/>
</dbReference>
<dbReference type="Pfam" id="PF00400">
    <property type="entry name" value="WD40"/>
    <property type="match status" value="2"/>
</dbReference>
<dbReference type="InterPro" id="IPR045183">
    <property type="entry name" value="Ebi-like"/>
</dbReference>
<dbReference type="VEuPathDB" id="FungiDB:CPAG_01133"/>
<name>A0A0J6EW42_COCPO</name>
<evidence type="ECO:0000313" key="6">
    <source>
        <dbReference type="Proteomes" id="UP000054567"/>
    </source>
</evidence>
<keyword evidence="2" id="KW-0853">WD repeat</keyword>
<dbReference type="SUPFAM" id="SSF50978">
    <property type="entry name" value="WD40 repeat-like"/>
    <property type="match status" value="1"/>
</dbReference>
<dbReference type="SMART" id="SM00320">
    <property type="entry name" value="WD40"/>
    <property type="match status" value="6"/>
</dbReference>
<evidence type="ECO:0000256" key="4">
    <source>
        <dbReference type="ARBA" id="ARBA00023242"/>
    </source>
</evidence>
<dbReference type="InterPro" id="IPR015943">
    <property type="entry name" value="WD40/YVTN_repeat-like_dom_sf"/>
</dbReference>
<organism evidence="5 6">
    <name type="scientific">Coccidioides posadasii RMSCC 3488</name>
    <dbReference type="NCBI Taxonomy" id="454284"/>
    <lineage>
        <taxon>Eukaryota</taxon>
        <taxon>Fungi</taxon>
        <taxon>Dikarya</taxon>
        <taxon>Ascomycota</taxon>
        <taxon>Pezizomycotina</taxon>
        <taxon>Eurotiomycetes</taxon>
        <taxon>Eurotiomycetidae</taxon>
        <taxon>Onygenales</taxon>
        <taxon>Onygenaceae</taxon>
        <taxon>Coccidioides</taxon>
    </lineage>
</organism>
<accession>A0A0J6EW42</accession>
<keyword evidence="4" id="KW-0539">Nucleus</keyword>
<dbReference type="PANTHER" id="PTHR22846:SF2">
    <property type="entry name" value="F-BOX-LIKE_WD REPEAT-CONTAINING PROTEIN EBI"/>
    <property type="match status" value="1"/>
</dbReference>
<dbReference type="GO" id="GO:0006357">
    <property type="term" value="P:regulation of transcription by RNA polymerase II"/>
    <property type="evidence" value="ECO:0007669"/>
    <property type="project" value="TreeGrafter"/>
</dbReference>
<evidence type="ECO:0000313" key="5">
    <source>
        <dbReference type="EMBL" id="KMM64781.1"/>
    </source>
</evidence>
<dbReference type="OrthoDB" id="1367865at2759"/>
<evidence type="ECO:0000256" key="3">
    <source>
        <dbReference type="ARBA" id="ARBA00022737"/>
    </source>
</evidence>
<dbReference type="InterPro" id="IPR001680">
    <property type="entry name" value="WD40_rpt"/>
</dbReference>
<dbReference type="Gene3D" id="2.130.10.10">
    <property type="entry name" value="YVTN repeat-like/Quinoprotein amine dehydrogenase"/>
    <property type="match status" value="1"/>
</dbReference>
<comment type="subcellular location">
    <subcellularLocation>
        <location evidence="1">Nucleus</location>
    </subcellularLocation>
</comment>
<dbReference type="InterPro" id="IPR036322">
    <property type="entry name" value="WD40_repeat_dom_sf"/>
</dbReference>
<dbReference type="AlphaFoldDB" id="A0A0J6EW42"/>
<evidence type="ECO:0000256" key="1">
    <source>
        <dbReference type="ARBA" id="ARBA00004123"/>
    </source>
</evidence>
<keyword evidence="3" id="KW-0677">Repeat</keyword>
<dbReference type="GO" id="GO:0003714">
    <property type="term" value="F:transcription corepressor activity"/>
    <property type="evidence" value="ECO:0007669"/>
    <property type="project" value="InterPro"/>
</dbReference>
<reference evidence="6" key="2">
    <citation type="journal article" date="2009" name="Genome Res.">
        <title>Comparative genomic analyses of the human fungal pathogens Coccidioides and their relatives.</title>
        <authorList>
            <person name="Sharpton T.J."/>
            <person name="Stajich J.E."/>
            <person name="Rounsley S.D."/>
            <person name="Gardner M.J."/>
            <person name="Wortman J.R."/>
            <person name="Jordar V.S."/>
            <person name="Maiti R."/>
            <person name="Kodira C.D."/>
            <person name="Neafsey D.E."/>
            <person name="Zeng Q."/>
            <person name="Hung C.-Y."/>
            <person name="McMahan C."/>
            <person name="Muszewska A."/>
            <person name="Grynberg M."/>
            <person name="Mandel M.A."/>
            <person name="Kellner E.M."/>
            <person name="Barker B.M."/>
            <person name="Galgiani J.N."/>
            <person name="Orbach M.J."/>
            <person name="Kirkland T.N."/>
            <person name="Cole G.T."/>
            <person name="Henn M.R."/>
            <person name="Birren B.W."/>
            <person name="Taylor J.W."/>
        </authorList>
    </citation>
    <scope>NUCLEOTIDE SEQUENCE [LARGE SCALE GENOMIC DNA]</scope>
    <source>
        <strain evidence="6">RMSCC 3488</strain>
    </source>
</reference>
<gene>
    <name evidence="5" type="ORF">CPAG_01133</name>
</gene>
<protein>
    <submittedName>
        <fullName evidence="5">WD repeat-containing protein</fullName>
    </submittedName>
</protein>
<dbReference type="GO" id="GO:0034967">
    <property type="term" value="C:Set3 complex"/>
    <property type="evidence" value="ECO:0007669"/>
    <property type="project" value="TreeGrafter"/>
</dbReference>
<evidence type="ECO:0000256" key="2">
    <source>
        <dbReference type="ARBA" id="ARBA00022574"/>
    </source>
</evidence>
<dbReference type="EMBL" id="DS268109">
    <property type="protein sequence ID" value="KMM64781.1"/>
    <property type="molecule type" value="Genomic_DNA"/>
</dbReference>
<dbReference type="PANTHER" id="PTHR22846">
    <property type="entry name" value="WD40 REPEAT PROTEIN"/>
    <property type="match status" value="1"/>
</dbReference>
<reference evidence="6" key="3">
    <citation type="journal article" date="2010" name="Genome Res.">
        <title>Population genomic sequencing of Coccidioides fungi reveals recent hybridization and transposon control.</title>
        <authorList>
            <person name="Neafsey D.E."/>
            <person name="Barker B.M."/>
            <person name="Sharpton T.J."/>
            <person name="Stajich J.E."/>
            <person name="Park D.J."/>
            <person name="Whiston E."/>
            <person name="Hung C.-Y."/>
            <person name="McMahan C."/>
            <person name="White J."/>
            <person name="Sykes S."/>
            <person name="Heiman D."/>
            <person name="Young S."/>
            <person name="Zeng Q."/>
            <person name="Abouelleil A."/>
            <person name="Aftuck L."/>
            <person name="Bessette D."/>
            <person name="Brown A."/>
            <person name="FitzGerald M."/>
            <person name="Lui A."/>
            <person name="Macdonald J.P."/>
            <person name="Priest M."/>
            <person name="Orbach M.J."/>
            <person name="Galgiani J.N."/>
            <person name="Kirkland T.N."/>
            <person name="Cole G.T."/>
            <person name="Birren B.W."/>
            <person name="Henn M.R."/>
            <person name="Taylor J.W."/>
            <person name="Rounsley S.D."/>
        </authorList>
    </citation>
    <scope>NUCLEOTIDE SEQUENCE [LARGE SCALE GENOMIC DNA]</scope>
    <source>
        <strain evidence="6">RMSCC 3488</strain>
    </source>
</reference>
<proteinExistence type="predicted"/>